<dbReference type="AlphaFoldDB" id="A0A9N9C2P5"/>
<evidence type="ECO:0000313" key="1">
    <source>
        <dbReference type="EMBL" id="CAG8589447.1"/>
    </source>
</evidence>
<proteinExistence type="predicted"/>
<accession>A0A9N9C2P5</accession>
<keyword evidence="2" id="KW-1185">Reference proteome</keyword>
<name>A0A9N9C2P5_FUNMO</name>
<protein>
    <submittedName>
        <fullName evidence="1">9124_t:CDS:1</fullName>
    </submittedName>
</protein>
<evidence type="ECO:0000313" key="2">
    <source>
        <dbReference type="Proteomes" id="UP000789375"/>
    </source>
</evidence>
<organism evidence="1 2">
    <name type="scientific">Funneliformis mosseae</name>
    <name type="common">Endomycorrhizal fungus</name>
    <name type="synonym">Glomus mosseae</name>
    <dbReference type="NCBI Taxonomy" id="27381"/>
    <lineage>
        <taxon>Eukaryota</taxon>
        <taxon>Fungi</taxon>
        <taxon>Fungi incertae sedis</taxon>
        <taxon>Mucoromycota</taxon>
        <taxon>Glomeromycotina</taxon>
        <taxon>Glomeromycetes</taxon>
        <taxon>Glomerales</taxon>
        <taxon>Glomeraceae</taxon>
        <taxon>Funneliformis</taxon>
    </lineage>
</organism>
<gene>
    <name evidence="1" type="ORF">FMOSSE_LOCUS8361</name>
</gene>
<comment type="caution">
    <text evidence="1">The sequence shown here is derived from an EMBL/GenBank/DDBJ whole genome shotgun (WGS) entry which is preliminary data.</text>
</comment>
<reference evidence="1" key="1">
    <citation type="submission" date="2021-06" db="EMBL/GenBank/DDBJ databases">
        <authorList>
            <person name="Kallberg Y."/>
            <person name="Tangrot J."/>
            <person name="Rosling A."/>
        </authorList>
    </citation>
    <scope>NUCLEOTIDE SEQUENCE</scope>
    <source>
        <strain evidence="1">87-6 pot B 2015</strain>
    </source>
</reference>
<sequence>MEKGIHTYLNGLKPVLSDLIEEDVIDDVCIPMFVETLPKMSGPRSINCFTSNAELIHLYLLTGISNQKHPPEKLLHWTF</sequence>
<dbReference type="EMBL" id="CAJVPP010002154">
    <property type="protein sequence ID" value="CAG8589447.1"/>
    <property type="molecule type" value="Genomic_DNA"/>
</dbReference>
<dbReference type="Proteomes" id="UP000789375">
    <property type="component" value="Unassembled WGS sequence"/>
</dbReference>